<sequence>MEKRSSRIPELRHKTELSCMLGLFSILESCQGRPGRKLIANGRPVSRHIIGDGINKQYQEQLTVFISTADCPRKPDQIASFDEECRKIQNEAALASVTFDASARNLVQEDMPIEKHRTNQNTVKMNSEHVDRLVKTQKRARKRSRKAYQPSSCCLNNAASSIHQLPSTQNHLENSVVSGCFERSIRLGKYGQVDEISMQQAHMRAKALLDQMFLERKFISNARTRYEFNSFSDALEMLNSSKDLLPERSSLLARRVRELLSSQTAVKSAPDAKLSEYEGLDASSSGKHGIPLASQNGKPNKHYQRQCSLKTSFTAQPSDKIVILKPLPQNAKYSSLQSHKGASGRVSDVKATSFSFRGMKKKLKHTFGGTRKGMDRTSAILSHSQSTLRVEDECTCRGVDSRKSFNSFSNTKIKEKLCWEQEPKSNQGSDTACVTNKVREKLDFSSGRLSKKHEFDIILEAKRQLSARWKNVNSVETVTNIKSPRTLGRILSSPEHDFWPLSPRRDSQYSSGSAQMRFSLYNTSPTVTGSSSQVSNGKERARLSPLRPNTEVTFGDDSNKYDDTLQIMDTRTSSLIPRTDEEAHDMDVSMTDNMKSNGKKKIVEMNGVLQPELHGTEVPSGINSIDVTNDTAESHKDDESVMNSVDSLSENEAFTSTADDLPSTPLSIHRLDVADRIKYQEEHRSPVSVLEPFFLEDTNSPPSITLQTDRQPLKPLRLDFQECSSESFHPDPPTSANSCIVEQDPLSHYVHLVLQTSCLDWDQLSEISCLPEDLLDESLFDEVEFLPPDCYFDPKLLFDHMNEVLLEIHQSHFCSPPWLAFTKPKIRSVPLAQLVLDEIMTEADFYLLPRTEKRTLDQLVSKDVAACRSWLDVRLDTEQIVIDVSEDVLEESILDMLLEFHT</sequence>
<proteinExistence type="predicted"/>
<dbReference type="AlphaFoldDB" id="A0AAW2SM10"/>
<evidence type="ECO:0000256" key="1">
    <source>
        <dbReference type="SAM" id="MobiDB-lite"/>
    </source>
</evidence>
<protein>
    <recommendedName>
        <fullName evidence="2">DUF4378 domain-containing protein</fullName>
    </recommendedName>
</protein>
<evidence type="ECO:0000313" key="3">
    <source>
        <dbReference type="EMBL" id="KAL0393560.1"/>
    </source>
</evidence>
<comment type="caution">
    <text evidence="3">The sequence shown here is derived from an EMBL/GenBank/DDBJ whole genome shotgun (WGS) entry which is preliminary data.</text>
</comment>
<accession>A0AAW2SM10</accession>
<gene>
    <name evidence="3" type="ORF">Slati_4322200</name>
</gene>
<dbReference type="InterPro" id="IPR025486">
    <property type="entry name" value="DUF4378"/>
</dbReference>
<dbReference type="PANTHER" id="PTHR47212">
    <property type="entry name" value="ADHESIN-LIKE PROTEIN, PUTATIVE (DUF3741)-RELATED"/>
    <property type="match status" value="1"/>
</dbReference>
<dbReference type="PANTHER" id="PTHR47212:SF4">
    <property type="entry name" value="ADHESIN-LIKE PROTEIN, PUTATIVE (DUF3741)-RELATED"/>
    <property type="match status" value="1"/>
</dbReference>
<evidence type="ECO:0000259" key="2">
    <source>
        <dbReference type="Pfam" id="PF14309"/>
    </source>
</evidence>
<organism evidence="3">
    <name type="scientific">Sesamum latifolium</name>
    <dbReference type="NCBI Taxonomy" id="2727402"/>
    <lineage>
        <taxon>Eukaryota</taxon>
        <taxon>Viridiplantae</taxon>
        <taxon>Streptophyta</taxon>
        <taxon>Embryophyta</taxon>
        <taxon>Tracheophyta</taxon>
        <taxon>Spermatophyta</taxon>
        <taxon>Magnoliopsida</taxon>
        <taxon>eudicotyledons</taxon>
        <taxon>Gunneridae</taxon>
        <taxon>Pentapetalae</taxon>
        <taxon>asterids</taxon>
        <taxon>lamiids</taxon>
        <taxon>Lamiales</taxon>
        <taxon>Pedaliaceae</taxon>
        <taxon>Sesamum</taxon>
    </lineage>
</organism>
<reference evidence="3" key="1">
    <citation type="submission" date="2020-06" db="EMBL/GenBank/DDBJ databases">
        <authorList>
            <person name="Li T."/>
            <person name="Hu X."/>
            <person name="Zhang T."/>
            <person name="Song X."/>
            <person name="Zhang H."/>
            <person name="Dai N."/>
            <person name="Sheng W."/>
            <person name="Hou X."/>
            <person name="Wei L."/>
        </authorList>
    </citation>
    <scope>NUCLEOTIDE SEQUENCE</scope>
    <source>
        <strain evidence="3">KEN1</strain>
        <tissue evidence="3">Leaf</tissue>
    </source>
</reference>
<feature type="domain" description="DUF4378" evidence="2">
    <location>
        <begin position="748"/>
        <end position="891"/>
    </location>
</feature>
<dbReference type="Pfam" id="PF14309">
    <property type="entry name" value="DUF4378"/>
    <property type="match status" value="1"/>
</dbReference>
<reference evidence="3" key="2">
    <citation type="journal article" date="2024" name="Plant">
        <title>Genomic evolution and insights into agronomic trait innovations of Sesamum species.</title>
        <authorList>
            <person name="Miao H."/>
            <person name="Wang L."/>
            <person name="Qu L."/>
            <person name="Liu H."/>
            <person name="Sun Y."/>
            <person name="Le M."/>
            <person name="Wang Q."/>
            <person name="Wei S."/>
            <person name="Zheng Y."/>
            <person name="Lin W."/>
            <person name="Duan Y."/>
            <person name="Cao H."/>
            <person name="Xiong S."/>
            <person name="Wang X."/>
            <person name="Wei L."/>
            <person name="Li C."/>
            <person name="Ma Q."/>
            <person name="Ju M."/>
            <person name="Zhao R."/>
            <person name="Li G."/>
            <person name="Mu C."/>
            <person name="Tian Q."/>
            <person name="Mei H."/>
            <person name="Zhang T."/>
            <person name="Gao T."/>
            <person name="Zhang H."/>
        </authorList>
    </citation>
    <scope>NUCLEOTIDE SEQUENCE</scope>
    <source>
        <strain evidence="3">KEN1</strain>
    </source>
</reference>
<name>A0AAW2SM10_9LAMI</name>
<dbReference type="EMBL" id="JACGWN010000016">
    <property type="protein sequence ID" value="KAL0393560.1"/>
    <property type="molecule type" value="Genomic_DNA"/>
</dbReference>
<feature type="region of interest" description="Disordered" evidence="1">
    <location>
        <begin position="278"/>
        <end position="305"/>
    </location>
</feature>